<proteinExistence type="predicted"/>
<reference evidence="2" key="1">
    <citation type="submission" date="2018-05" db="EMBL/GenBank/DDBJ databases">
        <authorList>
            <person name="Lanie J.A."/>
            <person name="Ng W.-L."/>
            <person name="Kazmierczak K.M."/>
            <person name="Andrzejewski T.M."/>
            <person name="Davidsen T.M."/>
            <person name="Wayne K.J."/>
            <person name="Tettelin H."/>
            <person name="Glass J.I."/>
            <person name="Rusch D."/>
            <person name="Podicherti R."/>
            <person name="Tsui H.-C.T."/>
            <person name="Winkler M.E."/>
        </authorList>
    </citation>
    <scope>NUCLEOTIDE SEQUENCE</scope>
</reference>
<dbReference type="GO" id="GO:1990169">
    <property type="term" value="P:stress response to copper ion"/>
    <property type="evidence" value="ECO:0007669"/>
    <property type="project" value="TreeGrafter"/>
</dbReference>
<evidence type="ECO:0000259" key="1">
    <source>
        <dbReference type="PROSITE" id="PS50151"/>
    </source>
</evidence>
<dbReference type="Gene3D" id="4.10.860.10">
    <property type="entry name" value="UVR domain"/>
    <property type="match status" value="1"/>
</dbReference>
<dbReference type="PANTHER" id="PTHR38430">
    <property type="entry name" value="PROTEIN-ARGININE KINASE ACTIVATOR PROTEIN"/>
    <property type="match status" value="1"/>
</dbReference>
<feature type="non-terminal residue" evidence="2">
    <location>
        <position position="1"/>
    </location>
</feature>
<dbReference type="SUPFAM" id="SSF46600">
    <property type="entry name" value="C-terminal UvrC-binding domain of UvrB"/>
    <property type="match status" value="1"/>
</dbReference>
<dbReference type="InterPro" id="IPR025542">
    <property type="entry name" value="YacH"/>
</dbReference>
<dbReference type="GO" id="GO:0046870">
    <property type="term" value="F:cadmium ion binding"/>
    <property type="evidence" value="ECO:0007669"/>
    <property type="project" value="TreeGrafter"/>
</dbReference>
<dbReference type="Pfam" id="PF02151">
    <property type="entry name" value="UVR"/>
    <property type="match status" value="1"/>
</dbReference>
<accession>A0A382SG62</accession>
<name>A0A382SG62_9ZZZZ</name>
<dbReference type="PROSITE" id="PS50151">
    <property type="entry name" value="UVR"/>
    <property type="match status" value="1"/>
</dbReference>
<dbReference type="GO" id="GO:0050897">
    <property type="term" value="F:cobalt ion binding"/>
    <property type="evidence" value="ECO:0007669"/>
    <property type="project" value="TreeGrafter"/>
</dbReference>
<dbReference type="GO" id="GO:0005507">
    <property type="term" value="F:copper ion binding"/>
    <property type="evidence" value="ECO:0007669"/>
    <property type="project" value="TreeGrafter"/>
</dbReference>
<gene>
    <name evidence="2" type="ORF">METZ01_LOCUS361406</name>
</gene>
<dbReference type="GO" id="GO:1990170">
    <property type="term" value="P:stress response to cadmium ion"/>
    <property type="evidence" value="ECO:0007669"/>
    <property type="project" value="TreeGrafter"/>
</dbReference>
<dbReference type="GO" id="GO:0008270">
    <property type="term" value="F:zinc ion binding"/>
    <property type="evidence" value="ECO:0007669"/>
    <property type="project" value="TreeGrafter"/>
</dbReference>
<organism evidence="2">
    <name type="scientific">marine metagenome</name>
    <dbReference type="NCBI Taxonomy" id="408172"/>
    <lineage>
        <taxon>unclassified sequences</taxon>
        <taxon>metagenomes</taxon>
        <taxon>ecological metagenomes</taxon>
    </lineage>
</organism>
<dbReference type="AlphaFoldDB" id="A0A382SG62"/>
<dbReference type="InterPro" id="IPR001943">
    <property type="entry name" value="UVR_dom"/>
</dbReference>
<sequence length="95" mass="11042">VTCPQCDITIKEFNETGRFGCSECYKAFESELSKLLRRIHGHEHHIGKIPAMNPAHLEARKELLSLRRRLKRAVGQEDFELAAQLRDRINKIERS</sequence>
<evidence type="ECO:0000313" key="2">
    <source>
        <dbReference type="EMBL" id="SVD08552.1"/>
    </source>
</evidence>
<feature type="non-terminal residue" evidence="2">
    <location>
        <position position="95"/>
    </location>
</feature>
<dbReference type="PANTHER" id="PTHR38430:SF1">
    <property type="entry name" value="PROTEIN-ARGININE KINASE ACTIVATOR PROTEIN"/>
    <property type="match status" value="1"/>
</dbReference>
<feature type="domain" description="UVR" evidence="1">
    <location>
        <begin position="60"/>
        <end position="95"/>
    </location>
</feature>
<dbReference type="InterPro" id="IPR036876">
    <property type="entry name" value="UVR_dom_sf"/>
</dbReference>
<dbReference type="EMBL" id="UINC01128655">
    <property type="protein sequence ID" value="SVD08552.1"/>
    <property type="molecule type" value="Genomic_DNA"/>
</dbReference>
<protein>
    <recommendedName>
        <fullName evidence="1">UVR domain-containing protein</fullName>
    </recommendedName>
</protein>